<evidence type="ECO:0000256" key="1">
    <source>
        <dbReference type="ARBA" id="ARBA00007957"/>
    </source>
</evidence>
<dbReference type="InterPro" id="IPR036388">
    <property type="entry name" value="WH-like_DNA-bd_sf"/>
</dbReference>
<proteinExistence type="inferred from homology"/>
<sequence length="143" mass="15680">MKLCNAAEAAHEFLEQTGLDPTLNRILILSAVVASGHPLTAREVFEAVLDEHKINRVTVYRILDLLADKGAINRISTGERALHFCVGHDHSHFHCTQCGQVQCIENTTLQFDEDAIANSVGMTVKTIALHLEGVCENCSTRSV</sequence>
<keyword evidence="2" id="KW-0678">Repressor</keyword>
<dbReference type="PATRIC" id="fig|879567.3.peg.3192"/>
<dbReference type="PANTHER" id="PTHR33202:SF6">
    <property type="entry name" value="ZINC UPTAKE REGULATION PROTEIN"/>
    <property type="match status" value="1"/>
</dbReference>
<dbReference type="GO" id="GO:1900376">
    <property type="term" value="P:regulation of secondary metabolite biosynthetic process"/>
    <property type="evidence" value="ECO:0007669"/>
    <property type="project" value="TreeGrafter"/>
</dbReference>
<dbReference type="InterPro" id="IPR036390">
    <property type="entry name" value="WH_DNA-bd_sf"/>
</dbReference>
<evidence type="ECO:0000313" key="8">
    <source>
        <dbReference type="EMBL" id="CCH50197.1"/>
    </source>
</evidence>
<keyword evidence="7" id="KW-0479">Metal-binding</keyword>
<dbReference type="HOGENOM" id="CLU_096072_4_2_7"/>
<dbReference type="SUPFAM" id="SSF46785">
    <property type="entry name" value="Winged helix' DNA-binding domain"/>
    <property type="match status" value="1"/>
</dbReference>
<dbReference type="InterPro" id="IPR002481">
    <property type="entry name" value="FUR"/>
</dbReference>
<dbReference type="GO" id="GO:0005829">
    <property type="term" value="C:cytosol"/>
    <property type="evidence" value="ECO:0007669"/>
    <property type="project" value="TreeGrafter"/>
</dbReference>
<dbReference type="eggNOG" id="COG0735">
    <property type="taxonomic scope" value="Bacteria"/>
</dbReference>
<dbReference type="AlphaFoldDB" id="M1WU36"/>
<dbReference type="PANTHER" id="PTHR33202">
    <property type="entry name" value="ZINC UPTAKE REGULATION PROTEIN"/>
    <property type="match status" value="1"/>
</dbReference>
<dbReference type="BioCyc" id="DPIE1322246:BN4_RS14900-MONOMER"/>
<evidence type="ECO:0000256" key="5">
    <source>
        <dbReference type="ARBA" id="ARBA00023125"/>
    </source>
</evidence>
<evidence type="ECO:0000256" key="6">
    <source>
        <dbReference type="ARBA" id="ARBA00023163"/>
    </source>
</evidence>
<comment type="similarity">
    <text evidence="1">Belongs to the Fur family.</text>
</comment>
<dbReference type="Pfam" id="PF01475">
    <property type="entry name" value="FUR"/>
    <property type="match status" value="1"/>
</dbReference>
<dbReference type="Proteomes" id="UP000011724">
    <property type="component" value="Chromosome"/>
</dbReference>
<evidence type="ECO:0000313" key="9">
    <source>
        <dbReference type="Proteomes" id="UP000011724"/>
    </source>
</evidence>
<keyword evidence="9" id="KW-1185">Reference proteome</keyword>
<name>M1WU36_PSEP2</name>
<dbReference type="GO" id="GO:0045892">
    <property type="term" value="P:negative regulation of DNA-templated transcription"/>
    <property type="evidence" value="ECO:0007669"/>
    <property type="project" value="TreeGrafter"/>
</dbReference>
<dbReference type="EMBL" id="FO203427">
    <property type="protein sequence ID" value="CCH50197.1"/>
    <property type="molecule type" value="Genomic_DNA"/>
</dbReference>
<feature type="binding site" evidence="7">
    <location>
        <position position="138"/>
    </location>
    <ligand>
        <name>Zn(2+)</name>
        <dbReference type="ChEBI" id="CHEBI:29105"/>
    </ligand>
</feature>
<keyword evidence="4" id="KW-0805">Transcription regulation</keyword>
<dbReference type="CDD" id="cd07153">
    <property type="entry name" value="Fur_like"/>
    <property type="match status" value="1"/>
</dbReference>
<dbReference type="GO" id="GO:0000976">
    <property type="term" value="F:transcription cis-regulatory region binding"/>
    <property type="evidence" value="ECO:0007669"/>
    <property type="project" value="TreeGrafter"/>
</dbReference>
<reference evidence="9" key="2">
    <citation type="journal article" date="2013" name="Stand. Genomic Sci.">
        <title>Complete genome sequence of Desulfocapsa sulfexigens, a marine deltaproteobacterium specialized in disproportionating inorganic sulfur compounds.</title>
        <authorList>
            <person name="Finster K.W."/>
            <person name="Kjeldsen K.U."/>
            <person name="Kube M."/>
            <person name="Reinhardt R."/>
            <person name="Mussmann M."/>
            <person name="Amann R."/>
            <person name="Schreiber L."/>
        </authorList>
    </citation>
    <scope>NUCLEOTIDE SEQUENCE [LARGE SCALE GENOMIC DNA]</scope>
    <source>
        <strain evidence="9">DSM 10523 / SB164P1</strain>
    </source>
</reference>
<comment type="cofactor">
    <cofactor evidence="7">
        <name>Zn(2+)</name>
        <dbReference type="ChEBI" id="CHEBI:29105"/>
    </cofactor>
    <text evidence="7">Binds 1 zinc ion per subunit.</text>
</comment>
<feature type="binding site" evidence="7">
    <location>
        <position position="95"/>
    </location>
    <ligand>
        <name>Zn(2+)</name>
        <dbReference type="ChEBI" id="CHEBI:29105"/>
    </ligand>
</feature>
<keyword evidence="3 7" id="KW-0862">Zinc</keyword>
<feature type="binding site" evidence="7">
    <location>
        <position position="135"/>
    </location>
    <ligand>
        <name>Zn(2+)</name>
        <dbReference type="ChEBI" id="CHEBI:29105"/>
    </ligand>
</feature>
<dbReference type="GO" id="GO:0008270">
    <property type="term" value="F:zinc ion binding"/>
    <property type="evidence" value="ECO:0007669"/>
    <property type="project" value="TreeGrafter"/>
</dbReference>
<dbReference type="OrthoDB" id="8659436at2"/>
<protein>
    <submittedName>
        <fullName evidence="8">Ferric uptake regulator, Fur family</fullName>
    </submittedName>
</protein>
<reference evidence="8 9" key="1">
    <citation type="journal article" date="2013" name="PLoS ONE">
        <title>The first genomic and proteomic characterization of a deep-sea sulfate reducer: insights into the piezophilic lifestyle of Desulfovibrio piezophilus.</title>
        <authorList>
            <person name="Pradel N."/>
            <person name="Ji B."/>
            <person name="Gimenez G."/>
            <person name="Talla E."/>
            <person name="Lenoble P."/>
            <person name="Garel M."/>
            <person name="Tamburini C."/>
            <person name="Fourquet P."/>
            <person name="Lebrun R."/>
            <person name="Bertin P."/>
            <person name="Denis Y."/>
            <person name="Pophillat M."/>
            <person name="Barbe V."/>
            <person name="Ollivier B."/>
            <person name="Dolla A."/>
        </authorList>
    </citation>
    <scope>NUCLEOTIDE SEQUENCE [LARGE SCALE GENOMIC DNA]</scope>
    <source>
        <strain evidence="9">DSM 10523 / SB164P1</strain>
    </source>
</reference>
<evidence type="ECO:0000256" key="2">
    <source>
        <dbReference type="ARBA" id="ARBA00022491"/>
    </source>
</evidence>
<dbReference type="InterPro" id="IPR043135">
    <property type="entry name" value="Fur_C"/>
</dbReference>
<organism evidence="8 9">
    <name type="scientific">Pseudodesulfovibrio piezophilus (strain DSM 21447 / JCM 15486 / C1TLV30)</name>
    <name type="common">Desulfovibrio piezophilus</name>
    <dbReference type="NCBI Taxonomy" id="1322246"/>
    <lineage>
        <taxon>Bacteria</taxon>
        <taxon>Pseudomonadati</taxon>
        <taxon>Thermodesulfobacteriota</taxon>
        <taxon>Desulfovibrionia</taxon>
        <taxon>Desulfovibrionales</taxon>
        <taxon>Desulfovibrionaceae</taxon>
    </lineage>
</organism>
<dbReference type="GO" id="GO:0003700">
    <property type="term" value="F:DNA-binding transcription factor activity"/>
    <property type="evidence" value="ECO:0007669"/>
    <property type="project" value="InterPro"/>
</dbReference>
<dbReference type="KEGG" id="dpi:BN4_20135"/>
<evidence type="ECO:0000256" key="7">
    <source>
        <dbReference type="PIRSR" id="PIRSR602481-1"/>
    </source>
</evidence>
<keyword evidence="6" id="KW-0804">Transcription</keyword>
<accession>M1WU36</accession>
<feature type="binding site" evidence="7">
    <location>
        <position position="98"/>
    </location>
    <ligand>
        <name>Zn(2+)</name>
        <dbReference type="ChEBI" id="CHEBI:29105"/>
    </ligand>
</feature>
<keyword evidence="5" id="KW-0238">DNA-binding</keyword>
<dbReference type="STRING" id="1322246.BN4_20135"/>
<evidence type="ECO:0000256" key="3">
    <source>
        <dbReference type="ARBA" id="ARBA00022833"/>
    </source>
</evidence>
<dbReference type="Gene3D" id="3.30.1490.190">
    <property type="match status" value="1"/>
</dbReference>
<dbReference type="Gene3D" id="1.10.10.10">
    <property type="entry name" value="Winged helix-like DNA-binding domain superfamily/Winged helix DNA-binding domain"/>
    <property type="match status" value="1"/>
</dbReference>
<evidence type="ECO:0000256" key="4">
    <source>
        <dbReference type="ARBA" id="ARBA00023015"/>
    </source>
</evidence>
<dbReference type="RefSeq" id="WP_015416239.1">
    <property type="nucleotide sequence ID" value="NC_020409.1"/>
</dbReference>
<gene>
    <name evidence="8" type="ordered locus">BN4_20135</name>
</gene>